<keyword evidence="2" id="KW-0813">Transport</keyword>
<evidence type="ECO:0000256" key="6">
    <source>
        <dbReference type="ARBA" id="ARBA00022989"/>
    </source>
</evidence>
<organism evidence="11 12">
    <name type="scientific">Vibrio fortis</name>
    <dbReference type="NCBI Taxonomy" id="212667"/>
    <lineage>
        <taxon>Bacteria</taxon>
        <taxon>Pseudomonadati</taxon>
        <taxon>Pseudomonadota</taxon>
        <taxon>Gammaproteobacteria</taxon>
        <taxon>Vibrionales</taxon>
        <taxon>Vibrionaceae</taxon>
        <taxon>Vibrio</taxon>
    </lineage>
</organism>
<evidence type="ECO:0000256" key="2">
    <source>
        <dbReference type="ARBA" id="ARBA00022448"/>
    </source>
</evidence>
<dbReference type="Pfam" id="PF00563">
    <property type="entry name" value="EAL"/>
    <property type="match status" value="1"/>
</dbReference>
<dbReference type="GO" id="GO:0005886">
    <property type="term" value="C:plasma membrane"/>
    <property type="evidence" value="ECO:0007669"/>
    <property type="project" value="UniProtKB-SubCell"/>
</dbReference>
<evidence type="ECO:0000256" key="3">
    <source>
        <dbReference type="ARBA" id="ARBA00022475"/>
    </source>
</evidence>
<proteinExistence type="predicted"/>
<feature type="transmembrane region" description="Helical" evidence="8">
    <location>
        <begin position="31"/>
        <end position="51"/>
    </location>
</feature>
<feature type="domain" description="EAL" evidence="9">
    <location>
        <begin position="428"/>
        <end position="681"/>
    </location>
</feature>
<evidence type="ECO:0000256" key="7">
    <source>
        <dbReference type="ARBA" id="ARBA00023136"/>
    </source>
</evidence>
<evidence type="ECO:0000256" key="4">
    <source>
        <dbReference type="ARBA" id="ARBA00022597"/>
    </source>
</evidence>
<evidence type="ECO:0000256" key="5">
    <source>
        <dbReference type="ARBA" id="ARBA00022692"/>
    </source>
</evidence>
<evidence type="ECO:0000259" key="10">
    <source>
        <dbReference type="PROSITE" id="PS51105"/>
    </source>
</evidence>
<dbReference type="PANTHER" id="PTHR33989:SF4">
    <property type="entry name" value="PTS SYSTEM N,N'-DIACETYLCHITOBIOSE-SPECIFIC EIIC COMPONENT"/>
    <property type="match status" value="1"/>
</dbReference>
<keyword evidence="3" id="KW-1003">Cell membrane</keyword>
<evidence type="ECO:0000313" key="11">
    <source>
        <dbReference type="EMBL" id="KDN27116.1"/>
    </source>
</evidence>
<dbReference type="PROSITE" id="PS51105">
    <property type="entry name" value="PTS_EIIC_TYPE_3"/>
    <property type="match status" value="1"/>
</dbReference>
<evidence type="ECO:0000259" key="9">
    <source>
        <dbReference type="PROSITE" id="PS50883"/>
    </source>
</evidence>
<dbReference type="CDD" id="cd01948">
    <property type="entry name" value="EAL"/>
    <property type="match status" value="1"/>
</dbReference>
<feature type="transmembrane region" description="Helical" evidence="8">
    <location>
        <begin position="162"/>
        <end position="189"/>
    </location>
</feature>
<protein>
    <submittedName>
        <fullName evidence="11">Diguanylate phosphodiesterase</fullName>
    </submittedName>
</protein>
<dbReference type="RefSeq" id="WP_050487460.1">
    <property type="nucleotide sequence ID" value="NZ_JFFR01000027.1"/>
</dbReference>
<feature type="domain" description="PTS EIIC type-3" evidence="10">
    <location>
        <begin position="8"/>
        <end position="385"/>
    </location>
</feature>
<dbReference type="InterPro" id="IPR035919">
    <property type="entry name" value="EAL_sf"/>
</dbReference>
<dbReference type="EMBL" id="JFFR01000027">
    <property type="protein sequence ID" value="KDN27116.1"/>
    <property type="molecule type" value="Genomic_DNA"/>
</dbReference>
<feature type="transmembrane region" description="Helical" evidence="8">
    <location>
        <begin position="287"/>
        <end position="311"/>
    </location>
</feature>
<dbReference type="InterPro" id="IPR001633">
    <property type="entry name" value="EAL_dom"/>
</dbReference>
<feature type="transmembrane region" description="Helical" evidence="8">
    <location>
        <begin position="120"/>
        <end position="141"/>
    </location>
</feature>
<dbReference type="SUPFAM" id="SSF141868">
    <property type="entry name" value="EAL domain-like"/>
    <property type="match status" value="1"/>
</dbReference>
<gene>
    <name evidence="11" type="ORF">VFDL14_19615</name>
</gene>
<dbReference type="Pfam" id="PF02378">
    <property type="entry name" value="PTS_EIIC"/>
    <property type="match status" value="1"/>
</dbReference>
<reference evidence="11 12" key="1">
    <citation type="submission" date="2014-02" db="EMBL/GenBank/DDBJ databases">
        <title>Vibrio fortis Dalian14 Genome Sequencing.</title>
        <authorList>
            <person name="Wang Y."/>
            <person name="Song L."/>
            <person name="Liu G."/>
            <person name="Ding J."/>
        </authorList>
    </citation>
    <scope>NUCLEOTIDE SEQUENCE [LARGE SCALE GENOMIC DNA]</scope>
    <source>
        <strain evidence="11 12">Dalian14</strain>
    </source>
</reference>
<feature type="transmembrane region" description="Helical" evidence="8">
    <location>
        <begin position="257"/>
        <end position="280"/>
    </location>
</feature>
<dbReference type="InterPro" id="IPR004501">
    <property type="entry name" value="PTS_EIIC_3"/>
</dbReference>
<dbReference type="SMART" id="SM00052">
    <property type="entry name" value="EAL"/>
    <property type="match status" value="1"/>
</dbReference>
<dbReference type="Gene3D" id="3.20.20.450">
    <property type="entry name" value="EAL domain"/>
    <property type="match status" value="1"/>
</dbReference>
<feature type="transmembrane region" description="Helical" evidence="8">
    <location>
        <begin position="201"/>
        <end position="220"/>
    </location>
</feature>
<keyword evidence="12" id="KW-1185">Reference proteome</keyword>
<dbReference type="Proteomes" id="UP000027219">
    <property type="component" value="Unassembled WGS sequence"/>
</dbReference>
<evidence type="ECO:0000256" key="1">
    <source>
        <dbReference type="ARBA" id="ARBA00004651"/>
    </source>
</evidence>
<dbReference type="AlphaFoldDB" id="A0A066UI78"/>
<keyword evidence="5 8" id="KW-0812">Transmembrane</keyword>
<evidence type="ECO:0000256" key="8">
    <source>
        <dbReference type="SAM" id="Phobius"/>
    </source>
</evidence>
<keyword evidence="7 8" id="KW-0472">Membrane</keyword>
<feature type="transmembrane region" description="Helical" evidence="8">
    <location>
        <begin position="71"/>
        <end position="90"/>
    </location>
</feature>
<dbReference type="PROSITE" id="PS50883">
    <property type="entry name" value="EAL"/>
    <property type="match status" value="1"/>
</dbReference>
<name>A0A066UI78_9VIBR</name>
<keyword evidence="4" id="KW-0762">Sugar transport</keyword>
<dbReference type="GO" id="GO:0009401">
    <property type="term" value="P:phosphoenolpyruvate-dependent sugar phosphotransferase system"/>
    <property type="evidence" value="ECO:0007669"/>
    <property type="project" value="InterPro"/>
</dbReference>
<keyword evidence="6 8" id="KW-1133">Transmembrane helix</keyword>
<accession>A0A066UI78</accession>
<comment type="subcellular location">
    <subcellularLocation>
        <location evidence="1">Cell membrane</location>
        <topology evidence="1">Multi-pass membrane protein</topology>
    </subcellularLocation>
</comment>
<evidence type="ECO:0000313" key="12">
    <source>
        <dbReference type="Proteomes" id="UP000027219"/>
    </source>
</evidence>
<dbReference type="STRING" id="212667.VFDL14_19615"/>
<sequence length="685" mass="77006">MDQELTNNRKRFLPTARLVLANQMLAIREGLLWILPCLMISSLILFCASIGEFTVGKDRYWVQTLYNASHQLNTIFPILLTAALSYILAMQWRLPRPPIALISIVYLALFHQTFSDVKVTFELIISVVTPLYSIPLIAFFYRKKWLKIVRSEQVGKTVKDSLNLIVPSIIAAVLMLNVSWLLVSLFSYFLDFGGLDQLFEYSSLAFGVLYSLFNSFLWFIGIHGYYALLPWIDVLIAAVPEQASLTQNTPAVNHSMMAIFVFIGGCGGTFGLVISLLLFAKDRASKLIAIAAFPLVLLNINEILLFGLPIIFNPRLFWPFLIVPVVNLVISHTVLTAGLVTIPSVVVPFSSPVFFNGWLATQGDFNAVLLQCLLILVDLAIYTPFVMRMNKLNLAGRIAFPFFDSSYSRRREEADVLSADRVSEKVSKQKATLELEQGLRRYAQIDFCMEYQPQVQTASGKVISCEALIRAKDPVSGEILYPGAFLPYFEQANMMPDIDLWTVKKVVSDLKVSQVNQCVLPTSINITPETLLDKEVMNRICRTIEPVAKWVSIEITEESLVTDTTKVLESLQRLKKLGCKIFLDDFGVGFSSLSYLNQFDVDCIKIDRSFVLALDNEKGKRVFYAMLRVAQELDLSCVVEGVETQQQLDLIPQDDSISIQGWYYSKSLSLTALQHYVKQANAAAA</sequence>
<feature type="transmembrane region" description="Helical" evidence="8">
    <location>
        <begin position="367"/>
        <end position="387"/>
    </location>
</feature>
<dbReference type="InterPro" id="IPR003352">
    <property type="entry name" value="PTS_EIIC"/>
</dbReference>
<dbReference type="PANTHER" id="PTHR33989">
    <property type="match status" value="1"/>
</dbReference>
<dbReference type="GO" id="GO:0008982">
    <property type="term" value="F:protein-N(PI)-phosphohistidine-sugar phosphotransferase activity"/>
    <property type="evidence" value="ECO:0007669"/>
    <property type="project" value="InterPro"/>
</dbReference>
<feature type="transmembrane region" description="Helical" evidence="8">
    <location>
        <begin position="97"/>
        <end position="114"/>
    </location>
</feature>
<comment type="caution">
    <text evidence="11">The sequence shown here is derived from an EMBL/GenBank/DDBJ whole genome shotgun (WGS) entry which is preliminary data.</text>
</comment>
<dbReference type="InterPro" id="IPR051088">
    <property type="entry name" value="PTS_Sugar-EIIC/EIIB"/>
</dbReference>